<proteinExistence type="predicted"/>
<protein>
    <submittedName>
        <fullName evidence="1">Uncharacterized protein</fullName>
    </submittedName>
</protein>
<reference evidence="1" key="2">
    <citation type="submission" date="2022-06" db="EMBL/GenBank/DDBJ databases">
        <title>Thermospira aquatica gen. nov., sp. nov.</title>
        <authorList>
            <person name="Ben Ali Gam Z."/>
            <person name="Labat M."/>
        </authorList>
    </citation>
    <scope>NUCLEOTIDE SEQUENCE</scope>
    <source>
        <strain evidence="1">F1F22</strain>
    </source>
</reference>
<accession>A0AAX3BDD1</accession>
<dbReference type="Proteomes" id="UP001056539">
    <property type="component" value="Chromosome"/>
</dbReference>
<organism evidence="1 2">
    <name type="scientific">Thermospira aquatica</name>
    <dbReference type="NCBI Taxonomy" id="2828656"/>
    <lineage>
        <taxon>Bacteria</taxon>
        <taxon>Pseudomonadati</taxon>
        <taxon>Spirochaetota</taxon>
        <taxon>Spirochaetia</taxon>
        <taxon>Brevinematales</taxon>
        <taxon>Thermospiraceae</taxon>
        <taxon>Thermospira</taxon>
    </lineage>
</organism>
<name>A0AAX3BDD1_9SPIR</name>
<dbReference type="EMBL" id="CP073355">
    <property type="protein sequence ID" value="URA10264.1"/>
    <property type="molecule type" value="Genomic_DNA"/>
</dbReference>
<evidence type="ECO:0000313" key="1">
    <source>
        <dbReference type="EMBL" id="URA10264.1"/>
    </source>
</evidence>
<dbReference type="RefSeq" id="WP_271435395.1">
    <property type="nucleotide sequence ID" value="NZ_CP073355.1"/>
</dbReference>
<gene>
    <name evidence="1" type="ORF">KDW03_00210</name>
</gene>
<evidence type="ECO:0000313" key="2">
    <source>
        <dbReference type="Proteomes" id="UP001056539"/>
    </source>
</evidence>
<dbReference type="AlphaFoldDB" id="A0AAX3BDD1"/>
<dbReference type="KEGG" id="taqu:KDW03_00210"/>
<sequence>MIIQLKRGTRVKISDWLVVGYEIENSDGVRRKGYWLYVDTGIKDKKGDTIKGWVMDVYLEEEY</sequence>
<keyword evidence="2" id="KW-1185">Reference proteome</keyword>
<reference evidence="1" key="1">
    <citation type="submission" date="2021-04" db="EMBL/GenBank/DDBJ databases">
        <authorList>
            <person name="Postec A."/>
        </authorList>
    </citation>
    <scope>NUCLEOTIDE SEQUENCE</scope>
    <source>
        <strain evidence="1">F1F22</strain>
    </source>
</reference>